<dbReference type="EMBL" id="SDMP01000020">
    <property type="protein sequence ID" value="RYQ81675.1"/>
    <property type="molecule type" value="Genomic_DNA"/>
</dbReference>
<dbReference type="GO" id="GO:0044027">
    <property type="term" value="P:negative regulation of gene expression via chromosomal CpG island methylation"/>
    <property type="evidence" value="ECO:0007669"/>
    <property type="project" value="TreeGrafter"/>
</dbReference>
<name>A0A444WWB6_ARAHY</name>
<feature type="region of interest" description="Disordered" evidence="11">
    <location>
        <begin position="98"/>
        <end position="133"/>
    </location>
</feature>
<comment type="subcellular location">
    <subcellularLocation>
        <location evidence="1">Nucleus</location>
    </subcellularLocation>
</comment>
<keyword evidence="4 9" id="KW-0808">Transferase</keyword>
<evidence type="ECO:0000256" key="5">
    <source>
        <dbReference type="ARBA" id="ARBA00022691"/>
    </source>
</evidence>
<dbReference type="OrthoDB" id="5376140at2759"/>
<dbReference type="NCBIfam" id="TIGR00675">
    <property type="entry name" value="dcm"/>
    <property type="match status" value="1"/>
</dbReference>
<reference evidence="14 15" key="1">
    <citation type="submission" date="2019-01" db="EMBL/GenBank/DDBJ databases">
        <title>Sequencing of cultivated peanut Arachis hypogaea provides insights into genome evolution and oil improvement.</title>
        <authorList>
            <person name="Chen X."/>
        </authorList>
    </citation>
    <scope>NUCLEOTIDE SEQUENCE [LARGE SCALE GENOMIC DNA]</scope>
    <source>
        <strain evidence="15">cv. Fuhuasheng</strain>
        <tissue evidence="14">Leaves</tissue>
    </source>
</reference>
<keyword evidence="6" id="KW-0238">DNA-binding</keyword>
<dbReference type="InterPro" id="IPR001025">
    <property type="entry name" value="BAH_dom"/>
</dbReference>
<dbReference type="InterPro" id="IPR023780">
    <property type="entry name" value="Chromo_domain"/>
</dbReference>
<dbReference type="Proteomes" id="UP000289738">
    <property type="component" value="Chromosome B10"/>
</dbReference>
<dbReference type="PRINTS" id="PR00105">
    <property type="entry name" value="C5METTRFRASE"/>
</dbReference>
<comment type="similarity">
    <text evidence="9 10">Belongs to the class I-like SAM-binding methyltransferase superfamily. C5-methyltransferase family.</text>
</comment>
<evidence type="ECO:0000256" key="7">
    <source>
        <dbReference type="ARBA" id="ARBA00023242"/>
    </source>
</evidence>
<organism evidence="14 15">
    <name type="scientific">Arachis hypogaea</name>
    <name type="common">Peanut</name>
    <dbReference type="NCBI Taxonomy" id="3818"/>
    <lineage>
        <taxon>Eukaryota</taxon>
        <taxon>Viridiplantae</taxon>
        <taxon>Streptophyta</taxon>
        <taxon>Embryophyta</taxon>
        <taxon>Tracheophyta</taxon>
        <taxon>Spermatophyta</taxon>
        <taxon>Magnoliopsida</taxon>
        <taxon>eudicotyledons</taxon>
        <taxon>Gunneridae</taxon>
        <taxon>Pentapetalae</taxon>
        <taxon>rosids</taxon>
        <taxon>fabids</taxon>
        <taxon>Fabales</taxon>
        <taxon>Fabaceae</taxon>
        <taxon>Papilionoideae</taxon>
        <taxon>50 kb inversion clade</taxon>
        <taxon>dalbergioids sensu lato</taxon>
        <taxon>Dalbergieae</taxon>
        <taxon>Pterocarpus clade</taxon>
        <taxon>Arachis</taxon>
    </lineage>
</organism>
<dbReference type="InterPro" id="IPR000953">
    <property type="entry name" value="Chromo/chromo_shadow_dom"/>
</dbReference>
<evidence type="ECO:0000256" key="10">
    <source>
        <dbReference type="RuleBase" id="RU000416"/>
    </source>
</evidence>
<dbReference type="Gene3D" id="3.90.120.10">
    <property type="entry name" value="DNA Methylase, subunit A, domain 2"/>
    <property type="match status" value="1"/>
</dbReference>
<dbReference type="Gene3D" id="2.30.30.490">
    <property type="match status" value="1"/>
</dbReference>
<dbReference type="GO" id="GO:0003886">
    <property type="term" value="F:DNA (cytosine-5-)-methyltransferase activity"/>
    <property type="evidence" value="ECO:0007669"/>
    <property type="project" value="UniProtKB-EC"/>
</dbReference>
<dbReference type="GO" id="GO:0005634">
    <property type="term" value="C:nucleus"/>
    <property type="evidence" value="ECO:0007669"/>
    <property type="project" value="UniProtKB-SubCell"/>
</dbReference>
<evidence type="ECO:0000256" key="6">
    <source>
        <dbReference type="ARBA" id="ARBA00023125"/>
    </source>
</evidence>
<dbReference type="SMART" id="SM00439">
    <property type="entry name" value="BAH"/>
    <property type="match status" value="1"/>
</dbReference>
<dbReference type="CDD" id="cd18635">
    <property type="entry name" value="CD_CMT3_like"/>
    <property type="match status" value="1"/>
</dbReference>
<dbReference type="SMART" id="SM00298">
    <property type="entry name" value="CHROMO"/>
    <property type="match status" value="1"/>
</dbReference>
<dbReference type="GO" id="GO:0003682">
    <property type="term" value="F:chromatin binding"/>
    <property type="evidence" value="ECO:0007669"/>
    <property type="project" value="InterPro"/>
</dbReference>
<dbReference type="InterPro" id="IPR001525">
    <property type="entry name" value="C5_MeTfrase"/>
</dbReference>
<dbReference type="Gramene" id="arahy.Tifrunner.gnm2.ann2.Ah20g001300.1">
    <property type="protein sequence ID" value="arahy.Tifrunner.gnm2.ann2.Ah20g001300.1-CDS"/>
    <property type="gene ID" value="arahy.Tifrunner.gnm2.ann2.Ah20g001300"/>
</dbReference>
<keyword evidence="15" id="KW-1185">Reference proteome</keyword>
<dbReference type="Pfam" id="PF01426">
    <property type="entry name" value="BAH"/>
    <property type="match status" value="1"/>
</dbReference>
<evidence type="ECO:0000256" key="3">
    <source>
        <dbReference type="ARBA" id="ARBA00022603"/>
    </source>
</evidence>
<protein>
    <recommendedName>
        <fullName evidence="2">DNA (cytosine-5-)-methyltransferase</fullName>
        <ecNumber evidence="2">2.1.1.37</ecNumber>
    </recommendedName>
</protein>
<dbReference type="SUPFAM" id="SSF53335">
    <property type="entry name" value="S-adenosyl-L-methionine-dependent methyltransferases"/>
    <property type="match status" value="1"/>
</dbReference>
<dbReference type="InterPro" id="IPR016197">
    <property type="entry name" value="Chromo-like_dom_sf"/>
</dbReference>
<dbReference type="AlphaFoldDB" id="A0A444WWB6"/>
<dbReference type="STRING" id="3818.A0A444WWB6"/>
<proteinExistence type="inferred from homology"/>
<keyword evidence="7" id="KW-0539">Nucleus</keyword>
<dbReference type="PANTHER" id="PTHR10629:SF34">
    <property type="entry name" value="DNA (CYTOSINE-5)-METHYLTRANSFERASE CMT2"/>
    <property type="match status" value="1"/>
</dbReference>
<dbReference type="Pfam" id="PF00145">
    <property type="entry name" value="DNA_methylase"/>
    <property type="match status" value="1"/>
</dbReference>
<evidence type="ECO:0000313" key="15">
    <source>
        <dbReference type="Proteomes" id="UP000289738"/>
    </source>
</evidence>
<dbReference type="PROSITE" id="PS00095">
    <property type="entry name" value="C5_MTASE_2"/>
    <property type="match status" value="1"/>
</dbReference>
<dbReference type="InterPro" id="IPR043151">
    <property type="entry name" value="BAH_sf"/>
</dbReference>
<sequence>MADGRQQNEMRSAMETAALLKSKSESLSLAFTESANGELAPLDMSSPPPSDISPRTHLRRSPRFTALNATVPRVRMRRLTHAAEIRRSSRLNAVAVGGCKKRKPGSHSQSQSHARLLKQQRSRGPQLLSIADTKDQKSVLDGKCIQEKSCRRSPRLTPTSHSESSKAKDNFGAASSNKEFIKLFKQCHAKPLRQSPRLNPSGEACLQLQDVKMSGGNLRKSPILPSSSGSENMDVISFPRKEISKVVHQKDKDTELPIEFNSDSLVKPNSEVKTITRISLEIDDTDCLRSSSEVVENGRTGPDSLALLEFDDSPPRKKKKKVASTTIEIMDHKSIPSFVGNPIPDDEAQKRWGWRYELKNQNKGQKFKMNEDEEDEIIVNVKCHYAQAEIGNCVFSLGDCAIIKGDIEENHVGKIIEFFQTTDGQDYFRVQWFYRVQDTVIQDEGSFHDKRRLFYSSIMNDNLIDCIIAKANVTLVTPRIDRRSISVSPSDFYYDMEYCVEYSTFRNIPAEALAVSKSPPESEPRKTELLLLDLYSGCGGMSTGLCLGAKVSSVNLVTRWAVDSNKCATESLKLNHPDTYVRNELAEDFLELLKEWEKLCKRFKGNDTERTLPLRSKGSEGVKKQVDSLAHDLPADEYEVSRIVDICYGDPNETGKCNLYLKVRWRGHSESEDTWEPLENLSNCKESIQEFVRKGMISKILPLPGEVDVICGGPPCQGVSGYNRFRNVASPLDDERNRQIVVFMDIVKYLKPKYVLMENVVDILKFDNGSLGRYALSRLVHMNYQARLGMVAAGCYGLPQFRLRVFLWGTHPSEVLPQFPLPSHDVIVSYWPPTEFERNTVAYDEGQPRELEKAIVLQDAISDLPAVTNHETCEEMPYRNPPETEFQRYIRSTKYEMTGSTLNGTTEEGLLHDHRPYILGEDDYLRVCQIPKRKGANFRDLPGLVVIDNVVRRHPTESPTLLPSGKPLVPDYAFTFEQGRSKRPFGRLWWDETVPTALTFPSCHNTKILHPEQDRVLSIREFARLQGFPDYYRFCGTVKQRYRQIGNAVAVPVGRALGYALGMAYMKKLSGNEALMTLPPKFSLSNYLQLSSKDLLGKTDAD</sequence>
<dbReference type="SMR" id="A0A444WWB6"/>
<dbReference type="Gene3D" id="3.40.50.150">
    <property type="entry name" value="Vaccinia Virus protein VP39"/>
    <property type="match status" value="1"/>
</dbReference>
<comment type="caution">
    <text evidence="14">The sequence shown here is derived from an EMBL/GenBank/DDBJ whole genome shotgun (WGS) entry which is preliminary data.</text>
</comment>
<evidence type="ECO:0000256" key="1">
    <source>
        <dbReference type="ARBA" id="ARBA00004123"/>
    </source>
</evidence>
<dbReference type="InterPro" id="IPR029063">
    <property type="entry name" value="SAM-dependent_MTases_sf"/>
</dbReference>
<keyword evidence="5 9" id="KW-0949">S-adenosyl-L-methionine</keyword>
<dbReference type="SUPFAM" id="SSF54160">
    <property type="entry name" value="Chromo domain-like"/>
    <property type="match status" value="1"/>
</dbReference>
<evidence type="ECO:0000256" key="2">
    <source>
        <dbReference type="ARBA" id="ARBA00011975"/>
    </source>
</evidence>
<dbReference type="PROSITE" id="PS51679">
    <property type="entry name" value="SAM_MT_C5"/>
    <property type="match status" value="1"/>
</dbReference>
<dbReference type="PROSITE" id="PS50013">
    <property type="entry name" value="CHROMO_2"/>
    <property type="match status" value="1"/>
</dbReference>
<evidence type="ECO:0000259" key="13">
    <source>
        <dbReference type="PROSITE" id="PS51038"/>
    </source>
</evidence>
<dbReference type="GO" id="GO:0003677">
    <property type="term" value="F:DNA binding"/>
    <property type="evidence" value="ECO:0007669"/>
    <property type="project" value="UniProtKB-KW"/>
</dbReference>
<dbReference type="PANTHER" id="PTHR10629">
    <property type="entry name" value="CYTOSINE-SPECIFIC METHYLTRANSFERASE"/>
    <property type="match status" value="1"/>
</dbReference>
<feature type="active site" evidence="9">
    <location>
        <position position="716"/>
    </location>
</feature>
<dbReference type="Pfam" id="PF00385">
    <property type="entry name" value="Chromo"/>
    <property type="match status" value="1"/>
</dbReference>
<evidence type="ECO:0000259" key="12">
    <source>
        <dbReference type="PROSITE" id="PS50013"/>
    </source>
</evidence>
<dbReference type="PROSITE" id="PS51038">
    <property type="entry name" value="BAH"/>
    <property type="match status" value="1"/>
</dbReference>
<accession>A0A444WWB6</accession>
<keyword evidence="3 9" id="KW-0489">Methyltransferase</keyword>
<gene>
    <name evidence="14" type="ORF">Ahy_B10g100302</name>
</gene>
<dbReference type="InterPro" id="IPR050390">
    <property type="entry name" value="C5-Methyltransferase"/>
</dbReference>
<dbReference type="EC" id="2.1.1.37" evidence="2"/>
<evidence type="ECO:0000256" key="8">
    <source>
        <dbReference type="ARBA" id="ARBA00047422"/>
    </source>
</evidence>
<dbReference type="FunFam" id="3.90.120.10:FF:000003">
    <property type="entry name" value="DNA (cytosine-5)-methyltransferase 1"/>
    <property type="match status" value="1"/>
</dbReference>
<evidence type="ECO:0000256" key="11">
    <source>
        <dbReference type="SAM" id="MobiDB-lite"/>
    </source>
</evidence>
<dbReference type="GO" id="GO:0032259">
    <property type="term" value="P:methylation"/>
    <property type="evidence" value="ECO:0007669"/>
    <property type="project" value="UniProtKB-KW"/>
</dbReference>
<feature type="domain" description="BAH" evidence="13">
    <location>
        <begin position="393"/>
        <end position="509"/>
    </location>
</feature>
<evidence type="ECO:0000256" key="4">
    <source>
        <dbReference type="ARBA" id="ARBA00022679"/>
    </source>
</evidence>
<evidence type="ECO:0000256" key="9">
    <source>
        <dbReference type="PROSITE-ProRule" id="PRU01016"/>
    </source>
</evidence>
<dbReference type="InterPro" id="IPR031303">
    <property type="entry name" value="C5_meth_CS"/>
</dbReference>
<feature type="region of interest" description="Disordered" evidence="11">
    <location>
        <begin position="37"/>
        <end position="62"/>
    </location>
</feature>
<feature type="domain" description="Chromo" evidence="12">
    <location>
        <begin position="638"/>
        <end position="694"/>
    </location>
</feature>
<comment type="catalytic activity">
    <reaction evidence="8">
        <text>a 2'-deoxycytidine in DNA + S-adenosyl-L-methionine = a 5-methyl-2'-deoxycytidine in DNA + S-adenosyl-L-homocysteine + H(+)</text>
        <dbReference type="Rhea" id="RHEA:13681"/>
        <dbReference type="Rhea" id="RHEA-COMP:11369"/>
        <dbReference type="Rhea" id="RHEA-COMP:11370"/>
        <dbReference type="ChEBI" id="CHEBI:15378"/>
        <dbReference type="ChEBI" id="CHEBI:57856"/>
        <dbReference type="ChEBI" id="CHEBI:59789"/>
        <dbReference type="ChEBI" id="CHEBI:85452"/>
        <dbReference type="ChEBI" id="CHEBI:85454"/>
        <dbReference type="EC" id="2.1.1.37"/>
    </reaction>
</comment>
<evidence type="ECO:0000313" key="14">
    <source>
        <dbReference type="EMBL" id="RYQ81675.1"/>
    </source>
</evidence>
<feature type="region of interest" description="Disordered" evidence="11">
    <location>
        <begin position="150"/>
        <end position="172"/>
    </location>
</feature>